<feature type="domain" description="ABC3 transporter permease C-terminal" evidence="8">
    <location>
        <begin position="717"/>
        <end position="833"/>
    </location>
</feature>
<name>A0A923EAR9_CLOTT</name>
<dbReference type="Pfam" id="PF02687">
    <property type="entry name" value="FtsX"/>
    <property type="match status" value="2"/>
</dbReference>
<comment type="caution">
    <text evidence="10">The sequence shown here is derived from an EMBL/GenBank/DDBJ whole genome shotgun (WGS) entry which is preliminary data.</text>
</comment>
<evidence type="ECO:0000256" key="6">
    <source>
        <dbReference type="ARBA" id="ARBA00038076"/>
    </source>
</evidence>
<feature type="transmembrane region" description="Helical" evidence="7">
    <location>
        <begin position="20"/>
        <end position="40"/>
    </location>
</feature>
<organism evidence="10 11">
    <name type="scientific">Clostridium tetanomorphum</name>
    <dbReference type="NCBI Taxonomy" id="1553"/>
    <lineage>
        <taxon>Bacteria</taxon>
        <taxon>Bacillati</taxon>
        <taxon>Bacillota</taxon>
        <taxon>Clostridia</taxon>
        <taxon>Eubacteriales</taxon>
        <taxon>Clostridiaceae</taxon>
        <taxon>Clostridium</taxon>
    </lineage>
</organism>
<comment type="similarity">
    <text evidence="6">Belongs to the ABC-4 integral membrane protein family.</text>
</comment>
<feature type="transmembrane region" description="Helical" evidence="7">
    <location>
        <begin position="295"/>
        <end position="321"/>
    </location>
</feature>
<keyword evidence="11" id="KW-1185">Reference proteome</keyword>
<dbReference type="InterPro" id="IPR025857">
    <property type="entry name" value="MacB_PCD"/>
</dbReference>
<dbReference type="EMBL" id="JAAZWO010000008">
    <property type="protein sequence ID" value="MBC2397816.1"/>
    <property type="molecule type" value="Genomic_DNA"/>
</dbReference>
<dbReference type="PANTHER" id="PTHR30572:SF4">
    <property type="entry name" value="ABC TRANSPORTER PERMEASE YTRF"/>
    <property type="match status" value="1"/>
</dbReference>
<dbReference type="GO" id="GO:0022857">
    <property type="term" value="F:transmembrane transporter activity"/>
    <property type="evidence" value="ECO:0007669"/>
    <property type="project" value="TreeGrafter"/>
</dbReference>
<keyword evidence="4 7" id="KW-1133">Transmembrane helix</keyword>
<reference evidence="10 11" key="1">
    <citation type="submission" date="2020-04" db="EMBL/GenBank/DDBJ databases">
        <title>Genomic insights into acetone-butanol-ethanol (ABE) fermentation by sequencing solventogenic clostridia strains.</title>
        <authorList>
            <person name="Brown S."/>
        </authorList>
    </citation>
    <scope>NUCLEOTIDE SEQUENCE [LARGE SCALE GENOMIC DNA]</scope>
    <source>
        <strain evidence="10 11">DJ011</strain>
    </source>
</reference>
<sequence>MNSYKEITNKYLKHNKKRSILTICGIILSVALITSIGLFIKSMQNTFIQEAIRDYGSFHVSINSSSDKDYSKVNDNPKIEKVGLRENWDEISLKSSKGIELIKFDKNALELLPYEAVEGSLPKAEGEIALENWALNYIDNSSKIGDNIKLKLSDGQIKEFKLTGFIKNNAYSQYRGISTGIIYSDKFNMNKATMYITISKKADISDTVKELRKTFKKLNTNEDYIRLLGEGSSKNVNNSLYSIAAFIIGIVVIATVAVIYNSFQISVVERIKQFGLLRAVGSTPRQIRSIVLREATVMSLIGVPIGLLCGVLAIFVVAQIFKMMSNSVFGELNVDISYTILAISALVGLMSIYVSALIPARFAGKISPLVAISSRNSIVKEKIKKNRGRIVKKFLNINSLMAFKNIKRNKKRFNITVFSIVISITLFIFFSSFVNMTMNFTGSKTESENAHFFVMGVLDKKDNSSLTDKIIDKIKNNEEVAEVITNRQNYISKALISTDKKEKEPESIVPRIYSKGKFESEEIIALNTAFDIYDDVKLDRTKRYVTAGKINKEKMAKENEVIIVKNNLIRGKKGMYEGPLTNLKLGDSFYIYKNALLYNEDNIKINNKLTDFNKEDVIKVKVGAVVDKAPYNFIVNSENLQIIVSKDVLKNICGKDIEKIPYISAGVVLKDEKREQKFQKWIQPLGDNSGIKVMNTIKMNEEARASILQIQILMYGFIAVISLIGGVNIINTITTNLILRRKEIASLSAIGMTYKNIRAMVLTESVLYAVYGSIYGGIIGTTLAYLNSANFRSLKSFKWTIPWSTIGIAVLIVTLISLISAVKPLNKIKKENIIDVIRGEE</sequence>
<dbReference type="InterPro" id="IPR003838">
    <property type="entry name" value="ABC3_permease_C"/>
</dbReference>
<feature type="transmembrane region" description="Helical" evidence="7">
    <location>
        <begin position="413"/>
        <end position="434"/>
    </location>
</feature>
<dbReference type="AlphaFoldDB" id="A0A923EAR9"/>
<protein>
    <submittedName>
        <fullName evidence="10">FtsX-like permease family protein</fullName>
    </submittedName>
</protein>
<keyword evidence="2" id="KW-1003">Cell membrane</keyword>
<dbReference type="Proteomes" id="UP000563151">
    <property type="component" value="Unassembled WGS sequence"/>
</dbReference>
<proteinExistence type="inferred from homology"/>
<comment type="subcellular location">
    <subcellularLocation>
        <location evidence="1">Cell membrane</location>
        <topology evidence="1">Multi-pass membrane protein</topology>
    </subcellularLocation>
</comment>
<dbReference type="InterPro" id="IPR050250">
    <property type="entry name" value="Macrolide_Exporter_MacB"/>
</dbReference>
<evidence type="ECO:0000313" key="11">
    <source>
        <dbReference type="Proteomes" id="UP000563151"/>
    </source>
</evidence>
<evidence type="ECO:0000256" key="5">
    <source>
        <dbReference type="ARBA" id="ARBA00023136"/>
    </source>
</evidence>
<feature type="transmembrane region" description="Helical" evidence="7">
    <location>
        <begin position="240"/>
        <end position="263"/>
    </location>
</feature>
<evidence type="ECO:0000259" key="9">
    <source>
        <dbReference type="Pfam" id="PF12704"/>
    </source>
</evidence>
<evidence type="ECO:0000256" key="1">
    <source>
        <dbReference type="ARBA" id="ARBA00004651"/>
    </source>
</evidence>
<evidence type="ECO:0000256" key="3">
    <source>
        <dbReference type="ARBA" id="ARBA00022692"/>
    </source>
</evidence>
<gene>
    <name evidence="10" type="ORF">HGG79_08520</name>
</gene>
<evidence type="ECO:0000259" key="8">
    <source>
        <dbReference type="Pfam" id="PF02687"/>
    </source>
</evidence>
<accession>A0A923EAR9</accession>
<feature type="transmembrane region" description="Helical" evidence="7">
    <location>
        <begin position="760"/>
        <end position="786"/>
    </location>
</feature>
<evidence type="ECO:0000313" key="10">
    <source>
        <dbReference type="EMBL" id="MBC2397816.1"/>
    </source>
</evidence>
<evidence type="ECO:0000256" key="4">
    <source>
        <dbReference type="ARBA" id="ARBA00022989"/>
    </source>
</evidence>
<dbReference type="GO" id="GO:0005886">
    <property type="term" value="C:plasma membrane"/>
    <property type="evidence" value="ECO:0007669"/>
    <property type="project" value="UniProtKB-SubCell"/>
</dbReference>
<evidence type="ECO:0000256" key="7">
    <source>
        <dbReference type="SAM" id="Phobius"/>
    </source>
</evidence>
<feature type="transmembrane region" description="Helical" evidence="7">
    <location>
        <begin position="336"/>
        <end position="358"/>
    </location>
</feature>
<feature type="domain" description="ABC3 transporter permease C-terminal" evidence="8">
    <location>
        <begin position="246"/>
        <end position="368"/>
    </location>
</feature>
<keyword evidence="5 7" id="KW-0472">Membrane</keyword>
<dbReference type="RefSeq" id="WP_035144600.1">
    <property type="nucleotide sequence ID" value="NZ_JAAZWO010000008.1"/>
</dbReference>
<feature type="transmembrane region" description="Helical" evidence="7">
    <location>
        <begin position="712"/>
        <end position="739"/>
    </location>
</feature>
<feature type="transmembrane region" description="Helical" evidence="7">
    <location>
        <begin position="801"/>
        <end position="822"/>
    </location>
</feature>
<dbReference type="Pfam" id="PF12704">
    <property type="entry name" value="MacB_PCD"/>
    <property type="match status" value="1"/>
</dbReference>
<feature type="domain" description="MacB-like periplasmic core" evidence="9">
    <location>
        <begin position="19"/>
        <end position="213"/>
    </location>
</feature>
<evidence type="ECO:0000256" key="2">
    <source>
        <dbReference type="ARBA" id="ARBA00022475"/>
    </source>
</evidence>
<dbReference type="PANTHER" id="PTHR30572">
    <property type="entry name" value="MEMBRANE COMPONENT OF TRANSPORTER-RELATED"/>
    <property type="match status" value="1"/>
</dbReference>
<keyword evidence="3 7" id="KW-0812">Transmembrane</keyword>